<protein>
    <submittedName>
        <fullName evidence="1">Uncharacterized protein</fullName>
    </submittedName>
</protein>
<dbReference type="Proteomes" id="UP001322138">
    <property type="component" value="Unassembled WGS sequence"/>
</dbReference>
<gene>
    <name evidence="1" type="ORF">QC761_0019640</name>
</gene>
<organism evidence="1 2">
    <name type="scientific">Podospora bellae-mahoneyi</name>
    <dbReference type="NCBI Taxonomy" id="2093777"/>
    <lineage>
        <taxon>Eukaryota</taxon>
        <taxon>Fungi</taxon>
        <taxon>Dikarya</taxon>
        <taxon>Ascomycota</taxon>
        <taxon>Pezizomycotina</taxon>
        <taxon>Sordariomycetes</taxon>
        <taxon>Sordariomycetidae</taxon>
        <taxon>Sordariales</taxon>
        <taxon>Podosporaceae</taxon>
        <taxon>Podospora</taxon>
    </lineage>
</organism>
<evidence type="ECO:0000313" key="2">
    <source>
        <dbReference type="Proteomes" id="UP001322138"/>
    </source>
</evidence>
<dbReference type="GeneID" id="87891147"/>
<accession>A0ABR0G0M7</accession>
<dbReference type="EMBL" id="JAFFGZ010000001">
    <property type="protein sequence ID" value="KAK4649270.1"/>
    <property type="molecule type" value="Genomic_DNA"/>
</dbReference>
<proteinExistence type="predicted"/>
<dbReference type="RefSeq" id="XP_062738245.1">
    <property type="nucleotide sequence ID" value="XM_062872059.1"/>
</dbReference>
<comment type="caution">
    <text evidence="1">The sequence shown here is derived from an EMBL/GenBank/DDBJ whole genome shotgun (WGS) entry which is preliminary data.</text>
</comment>
<evidence type="ECO:0000313" key="1">
    <source>
        <dbReference type="EMBL" id="KAK4649270.1"/>
    </source>
</evidence>
<sequence>MHMEPIQINDESCQIATTSPLTTHRLLKCNLSLLQLFLNILTFFFLADHPSAFFRWDRWLSCHLLPLYIDSPLSHPPGH</sequence>
<name>A0ABR0G0M7_9PEZI</name>
<reference evidence="1 2" key="1">
    <citation type="journal article" date="2023" name="bioRxiv">
        <title>High-quality genome assemblies of four members of thePodospora anserinaspecies complex.</title>
        <authorList>
            <person name="Ament-Velasquez S.L."/>
            <person name="Vogan A.A."/>
            <person name="Wallerman O."/>
            <person name="Hartmann F."/>
            <person name="Gautier V."/>
            <person name="Silar P."/>
            <person name="Giraud T."/>
            <person name="Johannesson H."/>
        </authorList>
    </citation>
    <scope>NUCLEOTIDE SEQUENCE [LARGE SCALE GENOMIC DNA]</scope>
    <source>
        <strain evidence="1 2">CBS 112042</strain>
    </source>
</reference>
<keyword evidence="2" id="KW-1185">Reference proteome</keyword>